<keyword evidence="2" id="KW-1185">Reference proteome</keyword>
<dbReference type="HOGENOM" id="CLU_873774_0_0_6"/>
<dbReference type="KEGG" id="mej:Q7A_1114"/>
<dbReference type="AlphaFoldDB" id="I1XHT5"/>
<organism evidence="1 2">
    <name type="scientific">Methylophaga nitratireducenticrescens</name>
    <dbReference type="NCBI Taxonomy" id="754476"/>
    <lineage>
        <taxon>Bacteria</taxon>
        <taxon>Pseudomonadati</taxon>
        <taxon>Pseudomonadota</taxon>
        <taxon>Gammaproteobacteria</taxon>
        <taxon>Thiotrichales</taxon>
        <taxon>Piscirickettsiaceae</taxon>
        <taxon>Methylophaga</taxon>
    </lineage>
</organism>
<evidence type="ECO:0008006" key="3">
    <source>
        <dbReference type="Google" id="ProtNLM"/>
    </source>
</evidence>
<dbReference type="eggNOG" id="COG2404">
    <property type="taxonomic scope" value="Bacteria"/>
</dbReference>
<dbReference type="STRING" id="754476.Q7A_1114"/>
<protein>
    <recommendedName>
        <fullName evidence="3">Acetyltransferase</fullName>
    </recommendedName>
</protein>
<evidence type="ECO:0000313" key="2">
    <source>
        <dbReference type="Proteomes" id="UP000009144"/>
    </source>
</evidence>
<gene>
    <name evidence="1" type="ordered locus">Q7A_1114</name>
</gene>
<sequence>MRFIDVFNGDADGICALVQLRLAEPRNSELVTGIKRDINLLKKVQADVGDKLTVLDLSMEKNAADLMRLLEAGAEVFYADHHQPGEIPQHAGLSAHIDMAATTCTSLIIDKYLNGQFHQWAITAAYGDNLTAVAEQLADEAGMTFEQREEVKSLGVYLNYNGYGANIDDLIFHPAELFKQCVAYASPFDFIHENRAAYEKLSTGYNDDMRAGLTIAPKYQTEKLAVICLPDEKWARRVSGVLGNELANQFPDRAHAIVSVKDADHYLVSLRAPNSNRSGADEIAGQFPTGGGRKAAAGINALPMQQLYKLIEAMEKHYA</sequence>
<dbReference type="InterPro" id="IPR038763">
    <property type="entry name" value="DHH_sf"/>
</dbReference>
<dbReference type="SUPFAM" id="SSF64182">
    <property type="entry name" value="DHH phosphoesterases"/>
    <property type="match status" value="1"/>
</dbReference>
<accession>I1XHT5</accession>
<dbReference type="PATRIC" id="fig|754476.3.peg.1098"/>
<reference evidence="1 2" key="1">
    <citation type="journal article" date="2012" name="J. Bacteriol.">
        <title>Complete genome sequences of Methylophaga sp. strain JAM1 and Methylophaga sp. strain JAM7.</title>
        <authorList>
            <person name="Villeneuve C."/>
            <person name="Martineau C."/>
            <person name="Mauffrey F."/>
            <person name="Villemur R."/>
        </authorList>
    </citation>
    <scope>NUCLEOTIDE SEQUENCE [LARGE SCALE GENOMIC DNA]</scope>
    <source>
        <strain evidence="1 2">JAM1</strain>
    </source>
</reference>
<dbReference type="Proteomes" id="UP000009144">
    <property type="component" value="Chromosome"/>
</dbReference>
<dbReference type="EMBL" id="CP003390">
    <property type="protein sequence ID" value="AFI83954.1"/>
    <property type="molecule type" value="Genomic_DNA"/>
</dbReference>
<reference evidence="1 2" key="2">
    <citation type="journal article" date="2013" name="Int. J. Syst. Evol. Microbiol.">
        <title>Methylophaga nitratireducenticrescens sp. nov. and Methylophaga frappieri sp. nov., isolated from the biofilm of the methanol-fed denitrification system treating the seawater at the Montreal Biodome.</title>
        <authorList>
            <person name="Villeneuve C."/>
            <person name="Martineau C."/>
            <person name="Mauffrey F."/>
            <person name="Villemur R."/>
        </authorList>
    </citation>
    <scope>NUCLEOTIDE SEQUENCE [LARGE SCALE GENOMIC DNA]</scope>
    <source>
        <strain evidence="1 2">JAM1</strain>
    </source>
</reference>
<proteinExistence type="predicted"/>
<dbReference type="RefSeq" id="WP_014706329.1">
    <property type="nucleotide sequence ID" value="NC_017857.3"/>
</dbReference>
<name>I1XHT5_METNJ</name>
<dbReference type="OrthoDB" id="5429547at2"/>
<evidence type="ECO:0000313" key="1">
    <source>
        <dbReference type="EMBL" id="AFI83954.1"/>
    </source>
</evidence>